<dbReference type="EMBL" id="CAJVRL010000002">
    <property type="protein sequence ID" value="CAG8949159.1"/>
    <property type="molecule type" value="Genomic_DNA"/>
</dbReference>
<protein>
    <submittedName>
        <fullName evidence="2">Uncharacterized protein</fullName>
    </submittedName>
</protein>
<feature type="region of interest" description="Disordered" evidence="1">
    <location>
        <begin position="19"/>
        <end position="43"/>
    </location>
</feature>
<dbReference type="OrthoDB" id="10346025at2759"/>
<organism evidence="2 3">
    <name type="scientific">Hymenoscyphus fraxineus</name>
    <dbReference type="NCBI Taxonomy" id="746836"/>
    <lineage>
        <taxon>Eukaryota</taxon>
        <taxon>Fungi</taxon>
        <taxon>Dikarya</taxon>
        <taxon>Ascomycota</taxon>
        <taxon>Pezizomycotina</taxon>
        <taxon>Leotiomycetes</taxon>
        <taxon>Helotiales</taxon>
        <taxon>Helotiaceae</taxon>
        <taxon>Hymenoscyphus</taxon>
    </lineage>
</organism>
<gene>
    <name evidence="2" type="ORF">HYFRA_00004781</name>
</gene>
<accession>A0A9N9PEI1</accession>
<comment type="caution">
    <text evidence="2">The sequence shown here is derived from an EMBL/GenBank/DDBJ whole genome shotgun (WGS) entry which is preliminary data.</text>
</comment>
<reference evidence="2" key="1">
    <citation type="submission" date="2021-07" db="EMBL/GenBank/DDBJ databases">
        <authorList>
            <person name="Durling M."/>
        </authorList>
    </citation>
    <scope>NUCLEOTIDE SEQUENCE</scope>
</reference>
<name>A0A9N9PEI1_9HELO</name>
<dbReference type="AlphaFoldDB" id="A0A9N9PEI1"/>
<proteinExistence type="predicted"/>
<evidence type="ECO:0000313" key="3">
    <source>
        <dbReference type="Proteomes" id="UP000696280"/>
    </source>
</evidence>
<keyword evidence="3" id="KW-1185">Reference proteome</keyword>
<sequence length="139" mass="14656">MSTRSSSLLSIIQNSIDSCETSIQSPKQEPKSGAKKMSGKDQTEGQALIGSIQRLSATLNLLGLAVKESTSILESVQETLEDGGGIKKGAPVTTQTPQDEVDACYDILNTLTVLISGDDGLAAHLKRLDDVVKTHTKAS</sequence>
<dbReference type="Proteomes" id="UP000696280">
    <property type="component" value="Unassembled WGS sequence"/>
</dbReference>
<feature type="compositionally biased region" description="Basic and acidic residues" evidence="1">
    <location>
        <begin position="28"/>
        <end position="43"/>
    </location>
</feature>
<evidence type="ECO:0000256" key="1">
    <source>
        <dbReference type="SAM" id="MobiDB-lite"/>
    </source>
</evidence>
<evidence type="ECO:0000313" key="2">
    <source>
        <dbReference type="EMBL" id="CAG8949159.1"/>
    </source>
</evidence>